<comment type="cofactor">
    <cofactor evidence="1">
        <name>Ca(2+)</name>
        <dbReference type="ChEBI" id="CHEBI:29108"/>
    </cofactor>
</comment>
<evidence type="ECO:0000313" key="16">
    <source>
        <dbReference type="Proteomes" id="UP001186944"/>
    </source>
</evidence>
<keyword evidence="13" id="KW-0786">Thiamine pyrophosphate</keyword>
<dbReference type="Pfam" id="PF02779">
    <property type="entry name" value="Transket_pyr"/>
    <property type="match status" value="1"/>
</dbReference>
<dbReference type="CDD" id="cd02012">
    <property type="entry name" value="TPP_TK"/>
    <property type="match status" value="1"/>
</dbReference>
<keyword evidence="11" id="KW-0106">Calcium</keyword>
<keyword evidence="16" id="KW-1185">Reference proteome</keyword>
<evidence type="ECO:0000259" key="14">
    <source>
        <dbReference type="SMART" id="SM00861"/>
    </source>
</evidence>
<organism evidence="15 16">
    <name type="scientific">Pinctada imbricata</name>
    <name type="common">Atlantic pearl-oyster</name>
    <name type="synonym">Pinctada martensii</name>
    <dbReference type="NCBI Taxonomy" id="66713"/>
    <lineage>
        <taxon>Eukaryota</taxon>
        <taxon>Metazoa</taxon>
        <taxon>Spiralia</taxon>
        <taxon>Lophotrochozoa</taxon>
        <taxon>Mollusca</taxon>
        <taxon>Bivalvia</taxon>
        <taxon>Autobranchia</taxon>
        <taxon>Pteriomorphia</taxon>
        <taxon>Pterioida</taxon>
        <taxon>Pterioidea</taxon>
        <taxon>Pteriidae</taxon>
        <taxon>Pinctada</taxon>
    </lineage>
</organism>
<evidence type="ECO:0000256" key="5">
    <source>
        <dbReference type="ARBA" id="ARBA00001964"/>
    </source>
</evidence>
<comment type="similarity">
    <text evidence="6">Belongs to the transketolase family.</text>
</comment>
<proteinExistence type="inferred from homology"/>
<dbReference type="Proteomes" id="UP001186944">
    <property type="component" value="Unassembled WGS sequence"/>
</dbReference>
<evidence type="ECO:0000256" key="7">
    <source>
        <dbReference type="ARBA" id="ARBA00011738"/>
    </source>
</evidence>
<dbReference type="AlphaFoldDB" id="A0AA89C6Q1"/>
<protein>
    <recommendedName>
        <fullName evidence="8">transketolase</fullName>
        <ecNumber evidence="8">2.2.1.1</ecNumber>
    </recommendedName>
</protein>
<evidence type="ECO:0000256" key="12">
    <source>
        <dbReference type="ARBA" id="ARBA00022842"/>
    </source>
</evidence>
<dbReference type="FunFam" id="3.40.50.970:FF:000129">
    <property type="entry name" value="Transketolase"/>
    <property type="match status" value="1"/>
</dbReference>
<comment type="cofactor">
    <cofactor evidence="4">
        <name>Mg(2+)</name>
        <dbReference type="ChEBI" id="CHEBI:18420"/>
    </cofactor>
</comment>
<dbReference type="PANTHER" id="PTHR43195:SF1">
    <property type="entry name" value="FI06132P-RELATED"/>
    <property type="match status" value="1"/>
</dbReference>
<dbReference type="Gene3D" id="3.40.50.970">
    <property type="match status" value="2"/>
</dbReference>
<dbReference type="PANTHER" id="PTHR43195">
    <property type="entry name" value="TRANSKETOLASE"/>
    <property type="match status" value="1"/>
</dbReference>
<dbReference type="InterPro" id="IPR005475">
    <property type="entry name" value="Transketolase-like_Pyr-bd"/>
</dbReference>
<dbReference type="Pfam" id="PF02780">
    <property type="entry name" value="Transketolase_C"/>
    <property type="match status" value="1"/>
</dbReference>
<dbReference type="GO" id="GO:0046872">
    <property type="term" value="F:metal ion binding"/>
    <property type="evidence" value="ECO:0007669"/>
    <property type="project" value="UniProtKB-KW"/>
</dbReference>
<sequence>MASVDKETLQTLKDIANKLRIHSINSTTAAGTGHPTSCCSIAEVMSVLFFNTMRYSIQEPRGANNDRFVLSKGHAAPILYAAWAEAGLLKTDDLLNLRKLSCDLEGHPTPRLNFVDVATGSLGQGLSCAAGMAYTGKHFDKGDYRVYCVIGDGESAEGSIWEAMAFASYYKLDNLVAIFDVNRLGQSEPTSLQHDVNTYQKRAEAFGWHTVVVDGHDVEALCKAFHDASTVKGKPTCLVAKTYKGKGIPGIEDAENWHGKPLGAKSSDALATITGLIKNNGPHGLPIQSPSTELSEAVVDTILLSEAPSYKMGEKVATRAAYGTALVKIGKSSQRVVAMDGDTKNSTFAIKFKDAFPDRFIECFIAEQNLVGVGIGCGTRNRCVPFISTFACFLTRAFDQIRMGAISQTNANFVGSHSGVSIGEDGPSQMALEDLSMFRSIPGSTVFYPSDAVSAERAIELAANTKGICFVRTSPADELAGSGINVRVIDPFTLKPLDATTIINSAKECGGKIITIEDHYPEGGLGEAVCGAVAEEYRHLSEEARLYERYRVVERVTNSYRNTA</sequence>
<evidence type="ECO:0000256" key="3">
    <source>
        <dbReference type="ARBA" id="ARBA00001941"/>
    </source>
</evidence>
<keyword evidence="12" id="KW-0460">Magnesium</keyword>
<dbReference type="InterPro" id="IPR009014">
    <property type="entry name" value="Transketo_C/PFOR_II"/>
</dbReference>
<dbReference type="SMART" id="SM00861">
    <property type="entry name" value="Transket_pyr"/>
    <property type="match status" value="1"/>
</dbReference>
<accession>A0AA89C6Q1</accession>
<dbReference type="SUPFAM" id="SSF52922">
    <property type="entry name" value="TK C-terminal domain-like"/>
    <property type="match status" value="1"/>
</dbReference>
<dbReference type="InterPro" id="IPR033248">
    <property type="entry name" value="Transketolase_C"/>
</dbReference>
<dbReference type="InterPro" id="IPR020826">
    <property type="entry name" value="Transketolase_BS"/>
</dbReference>
<evidence type="ECO:0000256" key="2">
    <source>
        <dbReference type="ARBA" id="ARBA00001936"/>
    </source>
</evidence>
<evidence type="ECO:0000256" key="8">
    <source>
        <dbReference type="ARBA" id="ARBA00013152"/>
    </source>
</evidence>
<evidence type="ECO:0000256" key="6">
    <source>
        <dbReference type="ARBA" id="ARBA00007131"/>
    </source>
</evidence>
<evidence type="ECO:0000256" key="11">
    <source>
        <dbReference type="ARBA" id="ARBA00022837"/>
    </source>
</evidence>
<feature type="domain" description="Transketolase-like pyrimidine-binding" evidence="14">
    <location>
        <begin position="316"/>
        <end position="481"/>
    </location>
</feature>
<dbReference type="NCBIfam" id="NF004559">
    <property type="entry name" value="PRK05899.2-5"/>
    <property type="match status" value="1"/>
</dbReference>
<comment type="cofactor">
    <cofactor evidence="5">
        <name>thiamine diphosphate</name>
        <dbReference type="ChEBI" id="CHEBI:58937"/>
    </cofactor>
</comment>
<keyword evidence="10" id="KW-0479">Metal-binding</keyword>
<gene>
    <name evidence="15" type="ORF">FSP39_005955</name>
</gene>
<dbReference type="Gene3D" id="3.40.50.920">
    <property type="match status" value="1"/>
</dbReference>
<comment type="subunit">
    <text evidence="7">Homodimer.</text>
</comment>
<reference evidence="15" key="1">
    <citation type="submission" date="2019-08" db="EMBL/GenBank/DDBJ databases">
        <title>The improved chromosome-level genome for the pearl oyster Pinctada fucata martensii using PacBio sequencing and Hi-C.</title>
        <authorList>
            <person name="Zheng Z."/>
        </authorList>
    </citation>
    <scope>NUCLEOTIDE SEQUENCE</scope>
    <source>
        <strain evidence="15">ZZ-2019</strain>
        <tissue evidence="15">Adductor muscle</tissue>
    </source>
</reference>
<evidence type="ECO:0000313" key="15">
    <source>
        <dbReference type="EMBL" id="KAK3101733.1"/>
    </source>
</evidence>
<dbReference type="EMBL" id="VSWD01000005">
    <property type="protein sequence ID" value="KAK3101733.1"/>
    <property type="molecule type" value="Genomic_DNA"/>
</dbReference>
<dbReference type="EC" id="2.2.1.1" evidence="8"/>
<keyword evidence="9" id="KW-0808">Transferase</keyword>
<dbReference type="SUPFAM" id="SSF52518">
    <property type="entry name" value="Thiamin diphosphate-binding fold (THDP-binding)"/>
    <property type="match status" value="2"/>
</dbReference>
<dbReference type="GO" id="GO:0005737">
    <property type="term" value="C:cytoplasm"/>
    <property type="evidence" value="ECO:0007669"/>
    <property type="project" value="UniProtKB-ARBA"/>
</dbReference>
<dbReference type="PROSITE" id="PS00802">
    <property type="entry name" value="TRANSKETOLASE_2"/>
    <property type="match status" value="1"/>
</dbReference>
<comment type="cofactor">
    <cofactor evidence="3">
        <name>Co(2+)</name>
        <dbReference type="ChEBI" id="CHEBI:48828"/>
    </cofactor>
</comment>
<dbReference type="CDD" id="cd07033">
    <property type="entry name" value="TPP_PYR_DXS_TK_like"/>
    <property type="match status" value="1"/>
</dbReference>
<dbReference type="GO" id="GO:0030976">
    <property type="term" value="F:thiamine pyrophosphate binding"/>
    <property type="evidence" value="ECO:0007669"/>
    <property type="project" value="TreeGrafter"/>
</dbReference>
<comment type="cofactor">
    <cofactor evidence="2">
        <name>Mn(2+)</name>
        <dbReference type="ChEBI" id="CHEBI:29035"/>
    </cofactor>
</comment>
<dbReference type="GO" id="GO:0004802">
    <property type="term" value="F:transketolase activity"/>
    <property type="evidence" value="ECO:0007669"/>
    <property type="project" value="UniProtKB-EC"/>
</dbReference>
<dbReference type="InterPro" id="IPR029061">
    <property type="entry name" value="THDP-binding"/>
</dbReference>
<evidence type="ECO:0000256" key="10">
    <source>
        <dbReference type="ARBA" id="ARBA00022723"/>
    </source>
</evidence>
<comment type="caution">
    <text evidence="15">The sequence shown here is derived from an EMBL/GenBank/DDBJ whole genome shotgun (WGS) entry which is preliminary data.</text>
</comment>
<evidence type="ECO:0000256" key="4">
    <source>
        <dbReference type="ARBA" id="ARBA00001946"/>
    </source>
</evidence>
<evidence type="ECO:0000256" key="1">
    <source>
        <dbReference type="ARBA" id="ARBA00001913"/>
    </source>
</evidence>
<evidence type="ECO:0000256" key="13">
    <source>
        <dbReference type="ARBA" id="ARBA00023052"/>
    </source>
</evidence>
<dbReference type="Pfam" id="PF00456">
    <property type="entry name" value="Transketolase_N"/>
    <property type="match status" value="1"/>
</dbReference>
<name>A0AA89C6Q1_PINIB</name>
<dbReference type="InterPro" id="IPR005474">
    <property type="entry name" value="Transketolase_N"/>
</dbReference>
<evidence type="ECO:0000256" key="9">
    <source>
        <dbReference type="ARBA" id="ARBA00022679"/>
    </source>
</evidence>
<dbReference type="InterPro" id="IPR051424">
    <property type="entry name" value="Transketolase-like"/>
</dbReference>
<dbReference type="FunFam" id="3.40.50.970:FF:000033">
    <property type="entry name" value="Transketolase isoform 1"/>
    <property type="match status" value="1"/>
</dbReference>